<sequence>MNEETKVKQKTVMVIDDDEAILRMIARMLAESDYHCLTYSDAQAALDDLGHRAVHLVITDIIMPGMEGIEVILNLRAMLPDLPIIAISGGGRSNRDDVLHLAHQLGASRILAKPFTRGELLGAIDAQIAASRPAGT</sequence>
<keyword evidence="1 2" id="KW-0597">Phosphoprotein</keyword>
<dbReference type="InterPro" id="IPR050595">
    <property type="entry name" value="Bact_response_regulator"/>
</dbReference>
<dbReference type="PROSITE" id="PS50110">
    <property type="entry name" value="RESPONSE_REGULATORY"/>
    <property type="match status" value="1"/>
</dbReference>
<protein>
    <submittedName>
        <fullName evidence="4">Response regulator</fullName>
    </submittedName>
</protein>
<dbReference type="Pfam" id="PF00072">
    <property type="entry name" value="Response_reg"/>
    <property type="match status" value="1"/>
</dbReference>
<dbReference type="InterPro" id="IPR011006">
    <property type="entry name" value="CheY-like_superfamily"/>
</dbReference>
<evidence type="ECO:0000313" key="4">
    <source>
        <dbReference type="EMBL" id="MDY0871252.1"/>
    </source>
</evidence>
<dbReference type="Gene3D" id="3.40.50.2300">
    <property type="match status" value="1"/>
</dbReference>
<dbReference type="Proteomes" id="UP001271769">
    <property type="component" value="Unassembled WGS sequence"/>
</dbReference>
<evidence type="ECO:0000256" key="1">
    <source>
        <dbReference type="ARBA" id="ARBA00022553"/>
    </source>
</evidence>
<name>A0ABU5DW96_9PROT</name>
<dbReference type="PANTHER" id="PTHR44591">
    <property type="entry name" value="STRESS RESPONSE REGULATOR PROTEIN 1"/>
    <property type="match status" value="1"/>
</dbReference>
<accession>A0ABU5DW96</accession>
<gene>
    <name evidence="4" type="ORF">SMD31_04945</name>
</gene>
<dbReference type="SMART" id="SM00448">
    <property type="entry name" value="REC"/>
    <property type="match status" value="1"/>
</dbReference>
<evidence type="ECO:0000259" key="3">
    <source>
        <dbReference type="PROSITE" id="PS50110"/>
    </source>
</evidence>
<comment type="caution">
    <text evidence="4">The sequence shown here is derived from an EMBL/GenBank/DDBJ whole genome shotgun (WGS) entry which is preliminary data.</text>
</comment>
<proteinExistence type="predicted"/>
<dbReference type="SUPFAM" id="SSF52172">
    <property type="entry name" value="CheY-like"/>
    <property type="match status" value="1"/>
</dbReference>
<dbReference type="InterPro" id="IPR001789">
    <property type="entry name" value="Sig_transdc_resp-reg_receiver"/>
</dbReference>
<dbReference type="CDD" id="cd00156">
    <property type="entry name" value="REC"/>
    <property type="match status" value="1"/>
</dbReference>
<feature type="modified residue" description="4-aspartylphosphate" evidence="2">
    <location>
        <position position="60"/>
    </location>
</feature>
<reference evidence="4 5" key="1">
    <citation type="journal article" date="2013" name="Antonie Van Leeuwenhoek">
        <title>Dongia rigui sp. nov., isolated from freshwater of a large wetland in Korea.</title>
        <authorList>
            <person name="Baik K.S."/>
            <person name="Hwang Y.M."/>
            <person name="Choi J.S."/>
            <person name="Kwon J."/>
            <person name="Seong C.N."/>
        </authorList>
    </citation>
    <scope>NUCLEOTIDE SEQUENCE [LARGE SCALE GENOMIC DNA]</scope>
    <source>
        <strain evidence="4 5">04SU4-P</strain>
    </source>
</reference>
<keyword evidence="5" id="KW-1185">Reference proteome</keyword>
<dbReference type="RefSeq" id="WP_320499647.1">
    <property type="nucleotide sequence ID" value="NZ_JAXCLX010000001.1"/>
</dbReference>
<evidence type="ECO:0000313" key="5">
    <source>
        <dbReference type="Proteomes" id="UP001271769"/>
    </source>
</evidence>
<evidence type="ECO:0000256" key="2">
    <source>
        <dbReference type="PROSITE-ProRule" id="PRU00169"/>
    </source>
</evidence>
<dbReference type="PANTHER" id="PTHR44591:SF23">
    <property type="entry name" value="CHEY SUBFAMILY"/>
    <property type="match status" value="1"/>
</dbReference>
<dbReference type="EMBL" id="JAXCLX010000001">
    <property type="protein sequence ID" value="MDY0871252.1"/>
    <property type="molecule type" value="Genomic_DNA"/>
</dbReference>
<organism evidence="4 5">
    <name type="scientific">Dongia rigui</name>
    <dbReference type="NCBI Taxonomy" id="940149"/>
    <lineage>
        <taxon>Bacteria</taxon>
        <taxon>Pseudomonadati</taxon>
        <taxon>Pseudomonadota</taxon>
        <taxon>Alphaproteobacteria</taxon>
        <taxon>Rhodospirillales</taxon>
        <taxon>Dongiaceae</taxon>
        <taxon>Dongia</taxon>
    </lineage>
</organism>
<feature type="domain" description="Response regulatory" evidence="3">
    <location>
        <begin position="11"/>
        <end position="128"/>
    </location>
</feature>